<dbReference type="EMBL" id="CAJEWN010001563">
    <property type="protein sequence ID" value="CAD2198455.1"/>
    <property type="molecule type" value="Genomic_DNA"/>
</dbReference>
<organism evidence="2 3">
    <name type="scientific">Meloidogyne enterolobii</name>
    <name type="common">Root-knot nematode worm</name>
    <name type="synonym">Meloidogyne mayaguensis</name>
    <dbReference type="NCBI Taxonomy" id="390850"/>
    <lineage>
        <taxon>Eukaryota</taxon>
        <taxon>Metazoa</taxon>
        <taxon>Ecdysozoa</taxon>
        <taxon>Nematoda</taxon>
        <taxon>Chromadorea</taxon>
        <taxon>Rhabditida</taxon>
        <taxon>Tylenchina</taxon>
        <taxon>Tylenchomorpha</taxon>
        <taxon>Tylenchoidea</taxon>
        <taxon>Meloidogynidae</taxon>
        <taxon>Meloidogyninae</taxon>
        <taxon>Meloidogyne</taxon>
    </lineage>
</organism>
<keyword evidence="1" id="KW-0812">Transmembrane</keyword>
<evidence type="ECO:0000313" key="3">
    <source>
        <dbReference type="Proteomes" id="UP000580250"/>
    </source>
</evidence>
<dbReference type="Proteomes" id="UP000580250">
    <property type="component" value="Unassembled WGS sequence"/>
</dbReference>
<feature type="transmembrane region" description="Helical" evidence="1">
    <location>
        <begin position="30"/>
        <end position="54"/>
    </location>
</feature>
<name>A0A6V7XGU9_MELEN</name>
<evidence type="ECO:0000256" key="1">
    <source>
        <dbReference type="SAM" id="Phobius"/>
    </source>
</evidence>
<gene>
    <name evidence="2" type="ORF">MENT_LOCUS51771</name>
</gene>
<accession>A0A6V7XGU9</accession>
<keyword evidence="1" id="KW-0472">Membrane</keyword>
<keyword evidence="1" id="KW-1133">Transmembrane helix</keyword>
<reference evidence="2 3" key="1">
    <citation type="submission" date="2020-08" db="EMBL/GenBank/DDBJ databases">
        <authorList>
            <person name="Koutsovoulos G."/>
            <person name="Danchin GJ E."/>
        </authorList>
    </citation>
    <scope>NUCLEOTIDE SEQUENCE [LARGE SCALE GENOMIC DNA]</scope>
</reference>
<evidence type="ECO:0000313" key="2">
    <source>
        <dbReference type="EMBL" id="CAD2198455.1"/>
    </source>
</evidence>
<protein>
    <submittedName>
        <fullName evidence="2">Uncharacterized protein</fullName>
    </submittedName>
</protein>
<proteinExistence type="predicted"/>
<dbReference type="AlphaFoldDB" id="A0A6V7XGU9"/>
<sequence length="58" mass="6701">MGSFPLQPSTEFRFIDELSTMEGPLSIPQIASFLAVLFLRFIYRILFCFVFLCLTFSV</sequence>
<comment type="caution">
    <text evidence="2">The sequence shown here is derived from an EMBL/GenBank/DDBJ whole genome shotgun (WGS) entry which is preliminary data.</text>
</comment>